<feature type="compositionally biased region" description="Polar residues" evidence="1">
    <location>
        <begin position="1"/>
        <end position="16"/>
    </location>
</feature>
<dbReference type="Pfam" id="PF02037">
    <property type="entry name" value="SAP"/>
    <property type="match status" value="1"/>
</dbReference>
<feature type="region of interest" description="Disordered" evidence="1">
    <location>
        <begin position="454"/>
        <end position="485"/>
    </location>
</feature>
<feature type="region of interest" description="Disordered" evidence="1">
    <location>
        <begin position="188"/>
        <end position="271"/>
    </location>
</feature>
<sequence>MPYESKQQQDNSSDYTRSFESHHSQNYGQFNPEALSPTTLQRFMESDKDFDQLFDSNLDNVMISNGHQFASNNPWLMQHLKPHHQNNMVDSSSIPSQDTMKNDMSRQYTAAYGSDYGADGYGNMSSHDYQDILLSDPSFLQQQQTLQDHQRRMQEQIMAQDQFLDVGSTPQYGVSPPVSNLSAMFNHTEHSTSPVNHGRSPSKTDQREKRLSQPVQGGVRITFDQPTSPSGGGHNNRALAERRGSPSLSLGSFPSRAGPLSSGPLTSPVDHQKRQGDFQARFKVNYARKASLNSQQQAQAQTMLQPTTQHGSFQEAPTFRNPFASLPTTPADVNNDIPNPLDDMSCERRRSISLPPSAANNRIPMPGTPPPPPKANPIPIERVSRPQVASMSMDAEEHHRRLDEQLQKVNFDDITVSELKEMLRQRGKPATGKKATLIQRLMDERDLLNAQRNGVAIPRSNPSSFTAGSPINSSSVPNSSPVIGSPFSQIQKSIANMSIGSPPMSAHSRRFSPYGAPKSPRLAPSQGSPKQLSTSVPSGFHSNYRSHTPHHHHTNSSQFIRHNQHASLYAPFVPSGLGTPDTELEANPFDMAIEDQGQYGVANDNNKNYPDQMIESFSPNTSGDSNFTSNLHDLLQQGYVPDSISDSGMDNQYVPQQTVDQLFGGMPELSFENSGSIDLGLNRDGDDSFDSFLKWN</sequence>
<comment type="caution">
    <text evidence="3">The sequence shown here is derived from an EMBL/GenBank/DDBJ whole genome shotgun (WGS) entry which is preliminary data.</text>
</comment>
<dbReference type="InterPro" id="IPR036361">
    <property type="entry name" value="SAP_dom_sf"/>
</dbReference>
<feature type="domain" description="SAP" evidence="2">
    <location>
        <begin position="411"/>
        <end position="445"/>
    </location>
</feature>
<feature type="compositionally biased region" description="Polar residues" evidence="1">
    <location>
        <begin position="188"/>
        <end position="201"/>
    </location>
</feature>
<evidence type="ECO:0000313" key="4">
    <source>
        <dbReference type="Proteomes" id="UP000654370"/>
    </source>
</evidence>
<reference evidence="3" key="1">
    <citation type="submission" date="2020-12" db="EMBL/GenBank/DDBJ databases">
        <title>Metabolic potential, ecology and presence of endohyphal bacteria is reflected in genomic diversity of Mucoromycotina.</title>
        <authorList>
            <person name="Muszewska A."/>
            <person name="Okrasinska A."/>
            <person name="Steczkiewicz K."/>
            <person name="Drgas O."/>
            <person name="Orlowska M."/>
            <person name="Perlinska-Lenart U."/>
            <person name="Aleksandrzak-Piekarczyk T."/>
            <person name="Szatraj K."/>
            <person name="Zielenkiewicz U."/>
            <person name="Pilsyk S."/>
            <person name="Malc E."/>
            <person name="Mieczkowski P."/>
            <person name="Kruszewska J.S."/>
            <person name="Biernat P."/>
            <person name="Pawlowska J."/>
        </authorList>
    </citation>
    <scope>NUCLEOTIDE SEQUENCE</scope>
    <source>
        <strain evidence="3">WA0000067209</strain>
    </source>
</reference>
<name>A0A8H7UDW0_MORIS</name>
<dbReference type="SUPFAM" id="SSF68906">
    <property type="entry name" value="SAP domain"/>
    <property type="match status" value="1"/>
</dbReference>
<feature type="region of interest" description="Disordered" evidence="1">
    <location>
        <begin position="1"/>
        <end position="33"/>
    </location>
</feature>
<feature type="compositionally biased region" description="Low complexity" evidence="1">
    <location>
        <begin position="245"/>
        <end position="255"/>
    </location>
</feature>
<evidence type="ECO:0000256" key="1">
    <source>
        <dbReference type="SAM" id="MobiDB-lite"/>
    </source>
</evidence>
<accession>A0A8H7UDW0</accession>
<proteinExistence type="predicted"/>
<feature type="compositionally biased region" description="Low complexity" evidence="1">
    <location>
        <begin position="295"/>
        <end position="309"/>
    </location>
</feature>
<dbReference type="EMBL" id="JAEPQZ010000004">
    <property type="protein sequence ID" value="KAG2182061.1"/>
    <property type="molecule type" value="Genomic_DNA"/>
</dbReference>
<evidence type="ECO:0000313" key="3">
    <source>
        <dbReference type="EMBL" id="KAG2182061.1"/>
    </source>
</evidence>
<gene>
    <name evidence="3" type="ORF">INT43_006987</name>
</gene>
<dbReference type="PROSITE" id="PS50800">
    <property type="entry name" value="SAP"/>
    <property type="match status" value="1"/>
</dbReference>
<evidence type="ECO:0000259" key="2">
    <source>
        <dbReference type="PROSITE" id="PS50800"/>
    </source>
</evidence>
<feature type="compositionally biased region" description="Polar residues" evidence="1">
    <location>
        <begin position="525"/>
        <end position="537"/>
    </location>
</feature>
<feature type="compositionally biased region" description="Pro residues" evidence="1">
    <location>
        <begin position="366"/>
        <end position="376"/>
    </location>
</feature>
<organism evidence="3 4">
    <name type="scientific">Mortierella isabellina</name>
    <name type="common">Filamentous fungus</name>
    <name type="synonym">Umbelopsis isabellina</name>
    <dbReference type="NCBI Taxonomy" id="91625"/>
    <lineage>
        <taxon>Eukaryota</taxon>
        <taxon>Fungi</taxon>
        <taxon>Fungi incertae sedis</taxon>
        <taxon>Mucoromycota</taxon>
        <taxon>Mucoromycotina</taxon>
        <taxon>Umbelopsidomycetes</taxon>
        <taxon>Umbelopsidales</taxon>
        <taxon>Umbelopsidaceae</taxon>
        <taxon>Umbelopsis</taxon>
    </lineage>
</organism>
<feature type="compositionally biased region" description="Low complexity" evidence="1">
    <location>
        <begin position="468"/>
        <end position="485"/>
    </location>
</feature>
<feature type="compositionally biased region" description="Basic and acidic residues" evidence="1">
    <location>
        <begin position="202"/>
        <end position="211"/>
    </location>
</feature>
<keyword evidence="4" id="KW-1185">Reference proteome</keyword>
<dbReference type="InterPro" id="IPR003034">
    <property type="entry name" value="SAP_dom"/>
</dbReference>
<dbReference type="Proteomes" id="UP000654370">
    <property type="component" value="Unassembled WGS sequence"/>
</dbReference>
<feature type="region of interest" description="Disordered" evidence="1">
    <location>
        <begin position="290"/>
        <end position="376"/>
    </location>
</feature>
<protein>
    <recommendedName>
        <fullName evidence="2">SAP domain-containing protein</fullName>
    </recommendedName>
</protein>
<dbReference type="OrthoDB" id="445357at2759"/>
<feature type="region of interest" description="Disordered" evidence="1">
    <location>
        <begin position="498"/>
        <end position="558"/>
    </location>
</feature>
<dbReference type="AlphaFoldDB" id="A0A8H7UDW0"/>
<dbReference type="Gene3D" id="1.10.720.30">
    <property type="entry name" value="SAP domain"/>
    <property type="match status" value="1"/>
</dbReference>